<comment type="subcellular location">
    <subcellularLocation>
        <location evidence="1">Cell outer membrane</location>
    </subcellularLocation>
</comment>
<sequence length="242" mass="26454">MKKTVSAFLFLTPLIAQANGSLGIFGTLSESIYKDTDSKSRALPNISYEGENFYFKLPEIGYRFLPQKSMQNLAVGVAYQASKFDPDDSSDTNIKQLDDRDDSVMAFASYQLGRMFKTKLAQDISGTHDGFSAEVELSYPMPVASWRVIPSISYSYMDSKMSNHAFGVSQSESAQTGGTIAAYDSSSVSLVTYGIKAMYPVTKSVNIMLGVSQSKYDDDILNSPLVEDDTVNSALAGIMVNF</sequence>
<name>A0A934JT03_9GAMM</name>
<keyword evidence="3 6" id="KW-0732">Signal</keyword>
<evidence type="ECO:0000256" key="2">
    <source>
        <dbReference type="ARBA" id="ARBA00005722"/>
    </source>
</evidence>
<keyword evidence="5" id="KW-0998">Cell outer membrane</keyword>
<evidence type="ECO:0000256" key="5">
    <source>
        <dbReference type="ARBA" id="ARBA00023237"/>
    </source>
</evidence>
<dbReference type="RefSeq" id="WP_199466988.1">
    <property type="nucleotide sequence ID" value="NZ_JAEMNX010000002.1"/>
</dbReference>
<dbReference type="PANTHER" id="PTHR38776:SF1">
    <property type="entry name" value="MLTA-INTERACTING PROTEIN-RELATED"/>
    <property type="match status" value="1"/>
</dbReference>
<organism evidence="7 8">
    <name type="scientific">Marinomonas transparens</name>
    <dbReference type="NCBI Taxonomy" id="2795388"/>
    <lineage>
        <taxon>Bacteria</taxon>
        <taxon>Pseudomonadati</taxon>
        <taxon>Pseudomonadota</taxon>
        <taxon>Gammaproteobacteria</taxon>
        <taxon>Oceanospirillales</taxon>
        <taxon>Oceanospirillaceae</taxon>
        <taxon>Marinomonas</taxon>
    </lineage>
</organism>
<keyword evidence="8" id="KW-1185">Reference proteome</keyword>
<dbReference type="PANTHER" id="PTHR38776">
    <property type="entry name" value="MLTA-INTERACTING PROTEIN-RELATED"/>
    <property type="match status" value="1"/>
</dbReference>
<evidence type="ECO:0000313" key="7">
    <source>
        <dbReference type="EMBL" id="MBJ7536825.1"/>
    </source>
</evidence>
<gene>
    <name evidence="7" type="ORF">I8J31_03935</name>
</gene>
<dbReference type="EMBL" id="JAEMNX010000002">
    <property type="protein sequence ID" value="MBJ7536825.1"/>
    <property type="molecule type" value="Genomic_DNA"/>
</dbReference>
<protein>
    <submittedName>
        <fullName evidence="7">MipA/OmpV family protein</fullName>
    </submittedName>
</protein>
<proteinExistence type="inferred from homology"/>
<comment type="similarity">
    <text evidence="2">Belongs to the MipA/OmpV family.</text>
</comment>
<feature type="signal peptide" evidence="6">
    <location>
        <begin position="1"/>
        <end position="18"/>
    </location>
</feature>
<comment type="caution">
    <text evidence="7">The sequence shown here is derived from an EMBL/GenBank/DDBJ whole genome shotgun (WGS) entry which is preliminary data.</text>
</comment>
<accession>A0A934JT03</accession>
<evidence type="ECO:0000256" key="4">
    <source>
        <dbReference type="ARBA" id="ARBA00023136"/>
    </source>
</evidence>
<evidence type="ECO:0000256" key="3">
    <source>
        <dbReference type="ARBA" id="ARBA00022729"/>
    </source>
</evidence>
<evidence type="ECO:0000313" key="8">
    <source>
        <dbReference type="Proteomes" id="UP000628710"/>
    </source>
</evidence>
<reference evidence="7" key="1">
    <citation type="submission" date="2020-12" db="EMBL/GenBank/DDBJ databases">
        <title>Marinomonas arctica sp. nov., a psychrotolerant bacterium isolated from the Arctic.</title>
        <authorList>
            <person name="Zhang Y."/>
        </authorList>
    </citation>
    <scope>NUCLEOTIDE SEQUENCE</scope>
    <source>
        <strain evidence="7">C1424</strain>
    </source>
</reference>
<evidence type="ECO:0000256" key="6">
    <source>
        <dbReference type="SAM" id="SignalP"/>
    </source>
</evidence>
<dbReference type="SUPFAM" id="SSF56935">
    <property type="entry name" value="Porins"/>
    <property type="match status" value="1"/>
</dbReference>
<evidence type="ECO:0000256" key="1">
    <source>
        <dbReference type="ARBA" id="ARBA00004442"/>
    </source>
</evidence>
<feature type="chain" id="PRO_5037519268" evidence="6">
    <location>
        <begin position="19"/>
        <end position="242"/>
    </location>
</feature>
<dbReference type="InterPro" id="IPR010583">
    <property type="entry name" value="MipA"/>
</dbReference>
<keyword evidence="4" id="KW-0472">Membrane</keyword>
<dbReference type="Proteomes" id="UP000628710">
    <property type="component" value="Unassembled WGS sequence"/>
</dbReference>
<dbReference type="GO" id="GO:0009279">
    <property type="term" value="C:cell outer membrane"/>
    <property type="evidence" value="ECO:0007669"/>
    <property type="project" value="UniProtKB-SubCell"/>
</dbReference>
<dbReference type="Pfam" id="PF06629">
    <property type="entry name" value="MipA"/>
    <property type="match status" value="1"/>
</dbReference>
<dbReference type="AlphaFoldDB" id="A0A934JT03"/>